<feature type="domain" description="Peptidase A1" evidence="1">
    <location>
        <begin position="1"/>
        <end position="107"/>
    </location>
</feature>
<proteinExistence type="predicted"/>
<dbReference type="Gene3D" id="2.40.70.10">
    <property type="entry name" value="Acid Proteases"/>
    <property type="match status" value="1"/>
</dbReference>
<protein>
    <recommendedName>
        <fullName evidence="1">Peptidase A1 domain-containing protein</fullName>
    </recommendedName>
</protein>
<dbReference type="STRING" id="1314783.A0A165RMK9"/>
<name>A0A165RMK9_9APHY</name>
<dbReference type="OrthoDB" id="2793756at2759"/>
<keyword evidence="3" id="KW-1185">Reference proteome</keyword>
<dbReference type="AlphaFoldDB" id="A0A165RMK9"/>
<accession>A0A165RMK9</accession>
<dbReference type="Pfam" id="PF00026">
    <property type="entry name" value="Asp"/>
    <property type="match status" value="1"/>
</dbReference>
<dbReference type="EMBL" id="KV429048">
    <property type="protein sequence ID" value="KZT70952.1"/>
    <property type="molecule type" value="Genomic_DNA"/>
</dbReference>
<evidence type="ECO:0000313" key="3">
    <source>
        <dbReference type="Proteomes" id="UP000076727"/>
    </source>
</evidence>
<dbReference type="SUPFAM" id="SSF50630">
    <property type="entry name" value="Acid proteases"/>
    <property type="match status" value="1"/>
</dbReference>
<reference evidence="2 3" key="1">
    <citation type="journal article" date="2016" name="Mol. Biol. Evol.">
        <title>Comparative Genomics of Early-Diverging Mushroom-Forming Fungi Provides Insights into the Origins of Lignocellulose Decay Capabilities.</title>
        <authorList>
            <person name="Nagy L.G."/>
            <person name="Riley R."/>
            <person name="Tritt A."/>
            <person name="Adam C."/>
            <person name="Daum C."/>
            <person name="Floudas D."/>
            <person name="Sun H."/>
            <person name="Yadav J.S."/>
            <person name="Pangilinan J."/>
            <person name="Larsson K.H."/>
            <person name="Matsuura K."/>
            <person name="Barry K."/>
            <person name="Labutti K."/>
            <person name="Kuo R."/>
            <person name="Ohm R.A."/>
            <person name="Bhattacharya S.S."/>
            <person name="Shirouzu T."/>
            <person name="Yoshinaga Y."/>
            <person name="Martin F.M."/>
            <person name="Grigoriev I.V."/>
            <person name="Hibbett D.S."/>
        </authorList>
    </citation>
    <scope>NUCLEOTIDE SEQUENCE [LARGE SCALE GENOMIC DNA]</scope>
    <source>
        <strain evidence="2 3">L-15889</strain>
    </source>
</reference>
<evidence type="ECO:0000313" key="2">
    <source>
        <dbReference type="EMBL" id="KZT70952.1"/>
    </source>
</evidence>
<dbReference type="InterPro" id="IPR021109">
    <property type="entry name" value="Peptidase_aspartic_dom_sf"/>
</dbReference>
<gene>
    <name evidence="2" type="ORF">DAEQUDRAFT_724700</name>
</gene>
<dbReference type="PROSITE" id="PS51767">
    <property type="entry name" value="PEPTIDASE_A1"/>
    <property type="match status" value="1"/>
</dbReference>
<evidence type="ECO:0000259" key="1">
    <source>
        <dbReference type="PROSITE" id="PS51767"/>
    </source>
</evidence>
<organism evidence="2 3">
    <name type="scientific">Daedalea quercina L-15889</name>
    <dbReference type="NCBI Taxonomy" id="1314783"/>
    <lineage>
        <taxon>Eukaryota</taxon>
        <taxon>Fungi</taxon>
        <taxon>Dikarya</taxon>
        <taxon>Basidiomycota</taxon>
        <taxon>Agaricomycotina</taxon>
        <taxon>Agaricomycetes</taxon>
        <taxon>Polyporales</taxon>
        <taxon>Fomitopsis</taxon>
    </lineage>
</organism>
<dbReference type="Proteomes" id="UP000076727">
    <property type="component" value="Unassembled WGS sequence"/>
</dbReference>
<dbReference type="InterPro" id="IPR033121">
    <property type="entry name" value="PEPTIDASE_A1"/>
</dbReference>
<sequence>MYSPPSEAVQSFYASVPGSSIFDSQNGFYQFPCNSVPQVAFSWGGRSWNVSAANFNLGKTSSTSQYCVGALAGQDPGLGSNVWLLGDSYMKNVYSILSFDRIRSGLLPCLRVCGLHILACMHH</sequence>